<dbReference type="InterPro" id="IPR000639">
    <property type="entry name" value="Epox_hydrolase-like"/>
</dbReference>
<keyword evidence="1 3" id="KW-0378">Hydrolase</keyword>
<dbReference type="Proteomes" id="UP001523369">
    <property type="component" value="Unassembled WGS sequence"/>
</dbReference>
<protein>
    <submittedName>
        <fullName evidence="3">Alpha/beta hydrolase</fullName>
    </submittedName>
</protein>
<dbReference type="Pfam" id="PF00561">
    <property type="entry name" value="Abhydrolase_1"/>
    <property type="match status" value="1"/>
</dbReference>
<dbReference type="RefSeq" id="WP_253241577.1">
    <property type="nucleotide sequence ID" value="NZ_JAMYJR010000038.1"/>
</dbReference>
<dbReference type="Gene3D" id="3.40.50.1820">
    <property type="entry name" value="alpha/beta hydrolase"/>
    <property type="match status" value="1"/>
</dbReference>
<accession>A0ABT1DXG8</accession>
<dbReference type="InterPro" id="IPR029058">
    <property type="entry name" value="AB_hydrolase_fold"/>
</dbReference>
<keyword evidence="4" id="KW-1185">Reference proteome</keyword>
<dbReference type="PRINTS" id="PR00412">
    <property type="entry name" value="EPOXHYDRLASE"/>
</dbReference>
<feature type="domain" description="AB hydrolase-1" evidence="2">
    <location>
        <begin position="10"/>
        <end position="113"/>
    </location>
</feature>
<proteinExistence type="predicted"/>
<evidence type="ECO:0000259" key="2">
    <source>
        <dbReference type="Pfam" id="PF00561"/>
    </source>
</evidence>
<evidence type="ECO:0000313" key="3">
    <source>
        <dbReference type="EMBL" id="MCO8275513.1"/>
    </source>
</evidence>
<reference evidence="3 4" key="1">
    <citation type="submission" date="2022-06" db="EMBL/GenBank/DDBJ databases">
        <title>New Species of the Genus Actinoplanes, ActinopZanes ferrugineus.</title>
        <authorList>
            <person name="Ding P."/>
        </authorList>
    </citation>
    <scope>NUCLEOTIDE SEQUENCE [LARGE SCALE GENOMIC DNA]</scope>
    <source>
        <strain evidence="3 4">TRM88003</strain>
    </source>
</reference>
<comment type="caution">
    <text evidence="3">The sequence shown here is derived from an EMBL/GenBank/DDBJ whole genome shotgun (WGS) entry which is preliminary data.</text>
</comment>
<gene>
    <name evidence="3" type="ORF">M1L60_33510</name>
</gene>
<name>A0ABT1DXG8_9ACTN</name>
<organism evidence="3 4">
    <name type="scientific">Paractinoplanes aksuensis</name>
    <dbReference type="NCBI Taxonomy" id="2939490"/>
    <lineage>
        <taxon>Bacteria</taxon>
        <taxon>Bacillati</taxon>
        <taxon>Actinomycetota</taxon>
        <taxon>Actinomycetes</taxon>
        <taxon>Micromonosporales</taxon>
        <taxon>Micromonosporaceae</taxon>
        <taxon>Paractinoplanes</taxon>
    </lineage>
</organism>
<dbReference type="PANTHER" id="PTHR43329">
    <property type="entry name" value="EPOXIDE HYDROLASE"/>
    <property type="match status" value="1"/>
</dbReference>
<dbReference type="GO" id="GO:0016787">
    <property type="term" value="F:hydrolase activity"/>
    <property type="evidence" value="ECO:0007669"/>
    <property type="project" value="UniProtKB-KW"/>
</dbReference>
<sequence length="270" mass="29729">MAYLDEGSGPPVVLLHGFPENAGTWRHQIEALTAGGHRVIALNLRGFGNSEHPSAADAYTVLHVVGDLVALLNHLGTGPVAVIGREWGALTAWGPAMMRPGLVRGVVAISAPPQISRAPVGLAEGTRSMFTDGRRFYLDYLQDVGPADDEFGRGPRASLRGIFHMLSHEYEAGDVDRRLVLEPGQVMLDIWPDPGQRPAWMPEDYFETLVDSYEKHGFTGSLAFYRNTDRSWWSARRATADRKRFGAGSSTLPAPDHFRAIRPCGQCRRR</sequence>
<dbReference type="EMBL" id="JAMYJR010000038">
    <property type="protein sequence ID" value="MCO8275513.1"/>
    <property type="molecule type" value="Genomic_DNA"/>
</dbReference>
<dbReference type="SUPFAM" id="SSF53474">
    <property type="entry name" value="alpha/beta-Hydrolases"/>
    <property type="match status" value="1"/>
</dbReference>
<dbReference type="InterPro" id="IPR000073">
    <property type="entry name" value="AB_hydrolase_1"/>
</dbReference>
<evidence type="ECO:0000313" key="4">
    <source>
        <dbReference type="Proteomes" id="UP001523369"/>
    </source>
</evidence>
<evidence type="ECO:0000256" key="1">
    <source>
        <dbReference type="ARBA" id="ARBA00022801"/>
    </source>
</evidence>